<gene>
    <name evidence="1" type="ORF">M427DRAFT_146088</name>
</gene>
<accession>A0A139AC28</accession>
<keyword evidence="2" id="KW-1185">Reference proteome</keyword>
<evidence type="ECO:0000313" key="2">
    <source>
        <dbReference type="Proteomes" id="UP000070544"/>
    </source>
</evidence>
<name>A0A139AC28_GONPJ</name>
<reference evidence="1 2" key="1">
    <citation type="journal article" date="2015" name="Genome Biol. Evol.">
        <title>Phylogenomic analyses indicate that early fungi evolved digesting cell walls of algal ancestors of land plants.</title>
        <authorList>
            <person name="Chang Y."/>
            <person name="Wang S."/>
            <person name="Sekimoto S."/>
            <person name="Aerts A.L."/>
            <person name="Choi C."/>
            <person name="Clum A."/>
            <person name="LaButti K.M."/>
            <person name="Lindquist E.A."/>
            <person name="Yee Ngan C."/>
            <person name="Ohm R.A."/>
            <person name="Salamov A.A."/>
            <person name="Grigoriev I.V."/>
            <person name="Spatafora J.W."/>
            <person name="Berbee M.L."/>
        </authorList>
    </citation>
    <scope>NUCLEOTIDE SEQUENCE [LARGE SCALE GENOMIC DNA]</scope>
    <source>
        <strain evidence="1 2">JEL478</strain>
    </source>
</reference>
<protein>
    <submittedName>
        <fullName evidence="1">Uncharacterized protein</fullName>
    </submittedName>
</protein>
<dbReference type="AlphaFoldDB" id="A0A139AC28"/>
<sequence length="673" mass="76306">MFGLGVDEYDSRHSSEVASLRSGTFEEEIFELRFIAITYLFEVWKERLFADNTKSWRRGSNSGRDSPITLRRECGIGLFHFGLGFDVFRTLIPGVTGTLRIKWCVPMYYHEVLQKMAEEENTNDGVRLDTGKKVVWDDTQHATQDDTVHKKSVNRKNVYRESNWWIEIDARPAFTQPAHLSAMSHSSGNPAVPTRVNKRSAAKSQDGTVCRDESLLIFLVYPFSRPSPFAEVKNVRVKYPCGTQSKDASHYPHHIELQLAQVRQIAASFTKMVHDTLNSSALAVVVAFLLFLHKSSNTGIAVGPHVVSTPEHICIGFLSDSKSWDKVRTACRRPAPASVLMGNSSAICVKEIEREMDRPFRYDNRGLISDDMWIRLPESFDERNCVLERKYLELILDIRGMMRHGHKDHKDQEEHWARVDPTLERYFGNSATMASSRANITTQDLRALFFTRLGAKCAVEQDLKYTVDAHVNASSIFVLDSIMTGSRVSLQTWYLEQAGNNGSNQTTEIKCYPVAGPFHSSRKSALISLELGDLVINVTDHFAKSWKPYNQTVIVCYNITKHLWQTMVSHPSYLPVATGTSSVPNLVDHPPPLNNLAPAELVHLECSCASRILASLRSYKEHMRPVLLRNAVLKRAQRLEALICVGNSNWVELFQDDHFEPVRWSRETAAPHE</sequence>
<dbReference type="EMBL" id="KQ965770">
    <property type="protein sequence ID" value="KXS14288.1"/>
    <property type="molecule type" value="Genomic_DNA"/>
</dbReference>
<proteinExistence type="predicted"/>
<organism evidence="1 2">
    <name type="scientific">Gonapodya prolifera (strain JEL478)</name>
    <name type="common">Monoblepharis prolifera</name>
    <dbReference type="NCBI Taxonomy" id="1344416"/>
    <lineage>
        <taxon>Eukaryota</taxon>
        <taxon>Fungi</taxon>
        <taxon>Fungi incertae sedis</taxon>
        <taxon>Chytridiomycota</taxon>
        <taxon>Chytridiomycota incertae sedis</taxon>
        <taxon>Monoblepharidomycetes</taxon>
        <taxon>Monoblepharidales</taxon>
        <taxon>Gonapodyaceae</taxon>
        <taxon>Gonapodya</taxon>
    </lineage>
</organism>
<dbReference type="Proteomes" id="UP000070544">
    <property type="component" value="Unassembled WGS sequence"/>
</dbReference>
<evidence type="ECO:0000313" key="1">
    <source>
        <dbReference type="EMBL" id="KXS14288.1"/>
    </source>
</evidence>